<dbReference type="Proteomes" id="UP001595791">
    <property type="component" value="Unassembled WGS sequence"/>
</dbReference>
<evidence type="ECO:0000313" key="2">
    <source>
        <dbReference type="Proteomes" id="UP001595791"/>
    </source>
</evidence>
<accession>A0ABV8MUG4</accession>
<name>A0ABV8MUG4_9NEIS</name>
<sequence>MFASATSPVLYRIDECPDLMVDGCVGDDRGNLVFLSVWARDTAIQEFLARLTLAEDERGLDQLHLVLDGGSLPLAMGHVDQLEKRSTRAYRRTLFGALVNLWLFDRRCVKPDKANASALALLPRDAPHRLDRLWTLVCDTCPLPLLDHWREPVLSLLQRQAMLTPLPLALGPLEGFRLAIDVPALTRALGTLIRHGTLTASPVSTLPATPVCLAA</sequence>
<gene>
    <name evidence="1" type="ORF">ACFOW7_15455</name>
</gene>
<proteinExistence type="predicted"/>
<evidence type="ECO:0000313" key="1">
    <source>
        <dbReference type="EMBL" id="MFC4160736.1"/>
    </source>
</evidence>
<comment type="caution">
    <text evidence="1">The sequence shown here is derived from an EMBL/GenBank/DDBJ whole genome shotgun (WGS) entry which is preliminary data.</text>
</comment>
<keyword evidence="2" id="KW-1185">Reference proteome</keyword>
<dbReference type="EMBL" id="JBHSBU010000001">
    <property type="protein sequence ID" value="MFC4160736.1"/>
    <property type="molecule type" value="Genomic_DNA"/>
</dbReference>
<protein>
    <recommendedName>
        <fullName evidence="3">DUF4123 domain-containing protein</fullName>
    </recommendedName>
</protein>
<reference evidence="2" key="1">
    <citation type="journal article" date="2019" name="Int. J. Syst. Evol. Microbiol.">
        <title>The Global Catalogue of Microorganisms (GCM) 10K type strain sequencing project: providing services to taxonomists for standard genome sequencing and annotation.</title>
        <authorList>
            <consortium name="The Broad Institute Genomics Platform"/>
            <consortium name="The Broad Institute Genome Sequencing Center for Infectious Disease"/>
            <person name="Wu L."/>
            <person name="Ma J."/>
        </authorList>
    </citation>
    <scope>NUCLEOTIDE SEQUENCE [LARGE SCALE GENOMIC DNA]</scope>
    <source>
        <strain evidence="2">LMG 29894</strain>
    </source>
</reference>
<dbReference type="RefSeq" id="WP_378165888.1">
    <property type="nucleotide sequence ID" value="NZ_JBHSBU010000001.1"/>
</dbReference>
<organism evidence="1 2">
    <name type="scientific">Chitinimonas lacunae</name>
    <dbReference type="NCBI Taxonomy" id="1963018"/>
    <lineage>
        <taxon>Bacteria</taxon>
        <taxon>Pseudomonadati</taxon>
        <taxon>Pseudomonadota</taxon>
        <taxon>Betaproteobacteria</taxon>
        <taxon>Neisseriales</taxon>
        <taxon>Chitinibacteraceae</taxon>
        <taxon>Chitinimonas</taxon>
    </lineage>
</organism>
<evidence type="ECO:0008006" key="3">
    <source>
        <dbReference type="Google" id="ProtNLM"/>
    </source>
</evidence>